<accession>A0A510KMR8</accession>
<evidence type="ECO:0000313" key="2">
    <source>
        <dbReference type="Proteomes" id="UP000321378"/>
    </source>
</evidence>
<gene>
    <name evidence="1" type="ORF">JMUB3935_0889</name>
</gene>
<proteinExistence type="predicted"/>
<protein>
    <submittedName>
        <fullName evidence="1">Uncharacterized protein</fullName>
    </submittedName>
</protein>
<reference evidence="1 2" key="1">
    <citation type="submission" date="2019-07" db="EMBL/GenBank/DDBJ databases">
        <title>Complete Genome Sequence of Leptotrichia trevisanii Strain JMUB3935.</title>
        <authorList>
            <person name="Watanabe S."/>
            <person name="Cui L."/>
        </authorList>
    </citation>
    <scope>NUCLEOTIDE SEQUENCE [LARGE SCALE GENOMIC DNA]</scope>
    <source>
        <strain evidence="1 2">JMUB3935</strain>
    </source>
</reference>
<evidence type="ECO:0000313" key="1">
    <source>
        <dbReference type="EMBL" id="BBM51911.1"/>
    </source>
</evidence>
<dbReference type="Proteomes" id="UP000321378">
    <property type="component" value="Chromosome"/>
</dbReference>
<dbReference type="EMBL" id="AP019840">
    <property type="protein sequence ID" value="BBM51911.1"/>
    <property type="molecule type" value="Genomic_DNA"/>
</dbReference>
<organism evidence="1 2">
    <name type="scientific">Leptotrichia trevisanii</name>
    <dbReference type="NCBI Taxonomy" id="109328"/>
    <lineage>
        <taxon>Bacteria</taxon>
        <taxon>Fusobacteriati</taxon>
        <taxon>Fusobacteriota</taxon>
        <taxon>Fusobacteriia</taxon>
        <taxon>Fusobacteriales</taxon>
        <taxon>Leptotrichiaceae</taxon>
        <taxon>Leptotrichia</taxon>
    </lineage>
</organism>
<dbReference type="RefSeq" id="WP_146996310.1">
    <property type="nucleotide sequence ID" value="NZ_AP019840.1"/>
</dbReference>
<name>A0A510KMR8_9FUSO</name>
<dbReference type="AlphaFoldDB" id="A0A510KMR8"/>
<sequence length="338" mass="40512">MKDISIELYSQKENYKGIQEFFKFFLNYVKPARMSIIASFTNKDYNEKFNEKKFFEEISDEKYKNKYHTIFINGKSLLDPSISYNPNRMYISMNKEVYMENKEEIDNFISNLFQKIQADIGFLEDDTYRYLENEEDIEGFEEAGGKLIEDRVVKIGNELKIDTSKNPGHTKMINGLPIGVYWKMWIGHDYYRYLSQRKLSEYDNCYENIELEDGSRKIVMTETLDEFISEKTDDMKWDFREKMELKKVEEMLYNLPEEDIPDGELLEETIISKDGKAEYTLTYFDDNMEWMEKAYATKYYLIKHLLDEEGNWMSEDGEMTKTGWMKNLDFEKLYNGEI</sequence>